<dbReference type="PROSITE" id="PS51257">
    <property type="entry name" value="PROKAR_LIPOPROTEIN"/>
    <property type="match status" value="1"/>
</dbReference>
<keyword evidence="1" id="KW-0732">Signal</keyword>
<sequence length="140" mass="15036">MKKLLIVLALALLASCKCKQPADPQFTKEGALDGNWMLEYVSGGDISGLYPGNPPSLFIDLKQNRASGKNGCNNYSGPITVVGNKITFSQNMIVTKMACPGNSEKTFMDAIQKVDAYAIGTDGKLNLISGDIAIMRFVKN</sequence>
<gene>
    <name evidence="3" type="ORF">HZF10_00955</name>
</gene>
<dbReference type="Pfam" id="PF03724">
    <property type="entry name" value="META"/>
    <property type="match status" value="1"/>
</dbReference>
<feature type="chain" id="PRO_5030597802" evidence="1">
    <location>
        <begin position="20"/>
        <end position="140"/>
    </location>
</feature>
<accession>A0A7Y8XZ81</accession>
<dbReference type="InterPro" id="IPR053147">
    <property type="entry name" value="Hsp_HslJ-like"/>
</dbReference>
<comment type="caution">
    <text evidence="3">The sequence shown here is derived from an EMBL/GenBank/DDBJ whole genome shotgun (WGS) entry which is preliminary data.</text>
</comment>
<evidence type="ECO:0000259" key="2">
    <source>
        <dbReference type="Pfam" id="PF03724"/>
    </source>
</evidence>
<dbReference type="RefSeq" id="WP_176004287.1">
    <property type="nucleotide sequence ID" value="NZ_JABWMI010000001.1"/>
</dbReference>
<reference evidence="3 4" key="1">
    <citation type="submission" date="2020-07" db="EMBL/GenBank/DDBJ databases">
        <authorList>
            <person name="Sun Q."/>
        </authorList>
    </citation>
    <scope>NUCLEOTIDE SEQUENCE [LARGE SCALE GENOMIC DNA]</scope>
    <source>
        <strain evidence="3 4">MAH-1</strain>
    </source>
</reference>
<feature type="signal peptide" evidence="1">
    <location>
        <begin position="1"/>
        <end position="19"/>
    </location>
</feature>
<name>A0A7Y8XZ81_9FLAO</name>
<dbReference type="Proteomes" id="UP000535020">
    <property type="component" value="Unassembled WGS sequence"/>
</dbReference>
<dbReference type="PANTHER" id="PTHR35535">
    <property type="entry name" value="HEAT SHOCK PROTEIN HSLJ"/>
    <property type="match status" value="1"/>
</dbReference>
<proteinExistence type="predicted"/>
<evidence type="ECO:0000313" key="4">
    <source>
        <dbReference type="Proteomes" id="UP000535020"/>
    </source>
</evidence>
<dbReference type="InterPro" id="IPR038670">
    <property type="entry name" value="HslJ-like_sf"/>
</dbReference>
<dbReference type="Gene3D" id="2.40.128.270">
    <property type="match status" value="1"/>
</dbReference>
<keyword evidence="4" id="KW-1185">Reference proteome</keyword>
<evidence type="ECO:0000256" key="1">
    <source>
        <dbReference type="SAM" id="SignalP"/>
    </source>
</evidence>
<dbReference type="InterPro" id="IPR005184">
    <property type="entry name" value="DUF306_Meta_HslJ"/>
</dbReference>
<evidence type="ECO:0000313" key="3">
    <source>
        <dbReference type="EMBL" id="NYA69472.1"/>
    </source>
</evidence>
<organism evidence="3 4">
    <name type="scientific">Flavobacterium agri</name>
    <dbReference type="NCBI Taxonomy" id="2743471"/>
    <lineage>
        <taxon>Bacteria</taxon>
        <taxon>Pseudomonadati</taxon>
        <taxon>Bacteroidota</taxon>
        <taxon>Flavobacteriia</taxon>
        <taxon>Flavobacteriales</taxon>
        <taxon>Flavobacteriaceae</taxon>
        <taxon>Flavobacterium</taxon>
    </lineage>
</organism>
<dbReference type="EMBL" id="JACBJI010000001">
    <property type="protein sequence ID" value="NYA69472.1"/>
    <property type="molecule type" value="Genomic_DNA"/>
</dbReference>
<feature type="domain" description="DUF306" evidence="2">
    <location>
        <begin position="33"/>
        <end position="136"/>
    </location>
</feature>
<protein>
    <submittedName>
        <fullName evidence="3">META domain-containing protein</fullName>
    </submittedName>
</protein>
<dbReference type="PANTHER" id="PTHR35535:SF1">
    <property type="entry name" value="HEAT SHOCK PROTEIN HSLJ"/>
    <property type="match status" value="1"/>
</dbReference>
<dbReference type="AlphaFoldDB" id="A0A7Y8XZ81"/>